<organism evidence="3 4">
    <name type="scientific">Candidatus Gottesmanbacteria bacterium RIFCSPHIGHO2_02_FULL_39_14</name>
    <dbReference type="NCBI Taxonomy" id="1798383"/>
    <lineage>
        <taxon>Bacteria</taxon>
        <taxon>Candidatus Gottesmaniibacteriota</taxon>
    </lineage>
</organism>
<feature type="region of interest" description="Disordered" evidence="1">
    <location>
        <begin position="1"/>
        <end position="21"/>
    </location>
</feature>
<gene>
    <name evidence="3" type="ORF">A3D78_03260</name>
</gene>
<evidence type="ECO:0000256" key="1">
    <source>
        <dbReference type="SAM" id="MobiDB-lite"/>
    </source>
</evidence>
<evidence type="ECO:0000256" key="2">
    <source>
        <dbReference type="SAM" id="Phobius"/>
    </source>
</evidence>
<reference evidence="3 4" key="1">
    <citation type="journal article" date="2016" name="Nat. Commun.">
        <title>Thousands of microbial genomes shed light on interconnected biogeochemical processes in an aquifer system.</title>
        <authorList>
            <person name="Anantharaman K."/>
            <person name="Brown C.T."/>
            <person name="Hug L.A."/>
            <person name="Sharon I."/>
            <person name="Castelle C.J."/>
            <person name="Probst A.J."/>
            <person name="Thomas B.C."/>
            <person name="Singh A."/>
            <person name="Wilkins M.J."/>
            <person name="Karaoz U."/>
            <person name="Brodie E.L."/>
            <person name="Williams K.H."/>
            <person name="Hubbard S.S."/>
            <person name="Banfield J.F."/>
        </authorList>
    </citation>
    <scope>NUCLEOTIDE SEQUENCE [LARGE SCALE GENOMIC DNA]</scope>
</reference>
<comment type="caution">
    <text evidence="3">The sequence shown here is derived from an EMBL/GenBank/DDBJ whole genome shotgun (WGS) entry which is preliminary data.</text>
</comment>
<keyword evidence="2" id="KW-1133">Transmembrane helix</keyword>
<dbReference type="Proteomes" id="UP000176253">
    <property type="component" value="Unassembled WGS sequence"/>
</dbReference>
<evidence type="ECO:0000313" key="3">
    <source>
        <dbReference type="EMBL" id="OGG17286.1"/>
    </source>
</evidence>
<accession>A0A1F5ZXS7</accession>
<protein>
    <submittedName>
        <fullName evidence="3">Uncharacterized protein</fullName>
    </submittedName>
</protein>
<name>A0A1F5ZXS7_9BACT</name>
<proteinExistence type="predicted"/>
<keyword evidence="2" id="KW-0472">Membrane</keyword>
<feature type="transmembrane region" description="Helical" evidence="2">
    <location>
        <begin position="51"/>
        <end position="73"/>
    </location>
</feature>
<dbReference type="AlphaFoldDB" id="A0A1F5ZXS7"/>
<sequence>MASQSDCNPRLLGVQESPPPLPPGSVGLTGVGDAALVGVIVGVRVGGGVKLLNFIVAGSVGVCAQAGILLMIIKLRKITTKTGTVLEFIILTVRRISFFTIDYRLVKFSFLSILLLFFCCLITSYISFQIYLFFLIIKA</sequence>
<evidence type="ECO:0000313" key="4">
    <source>
        <dbReference type="Proteomes" id="UP000176253"/>
    </source>
</evidence>
<feature type="transmembrane region" description="Helical" evidence="2">
    <location>
        <begin position="113"/>
        <end position="137"/>
    </location>
</feature>
<dbReference type="EMBL" id="MFJM01000043">
    <property type="protein sequence ID" value="OGG17286.1"/>
    <property type="molecule type" value="Genomic_DNA"/>
</dbReference>
<keyword evidence="2" id="KW-0812">Transmembrane</keyword>